<protein>
    <submittedName>
        <fullName evidence="2">Uncharacterized protein</fullName>
    </submittedName>
</protein>
<sequence>MVAVAFYRGKLHRAPKPTPKISLKDFKSLLHIAPTKLSLVSAHLLPPLIITHPNPKPDSKPRLQPPKQNTPPIEP</sequence>
<evidence type="ECO:0000313" key="2">
    <source>
        <dbReference type="EMBL" id="OMO85192.1"/>
    </source>
</evidence>
<gene>
    <name evidence="2" type="ORF">CCACVL1_10370</name>
</gene>
<feature type="region of interest" description="Disordered" evidence="1">
    <location>
        <begin position="51"/>
        <end position="75"/>
    </location>
</feature>
<dbReference type="OrthoDB" id="1922268at2759"/>
<proteinExistence type="predicted"/>
<dbReference type="AlphaFoldDB" id="A0A1R3IRI8"/>
<dbReference type="Proteomes" id="UP000188268">
    <property type="component" value="Unassembled WGS sequence"/>
</dbReference>
<evidence type="ECO:0000313" key="3">
    <source>
        <dbReference type="Proteomes" id="UP000188268"/>
    </source>
</evidence>
<organism evidence="2 3">
    <name type="scientific">Corchorus capsularis</name>
    <name type="common">Jute</name>
    <dbReference type="NCBI Taxonomy" id="210143"/>
    <lineage>
        <taxon>Eukaryota</taxon>
        <taxon>Viridiplantae</taxon>
        <taxon>Streptophyta</taxon>
        <taxon>Embryophyta</taxon>
        <taxon>Tracheophyta</taxon>
        <taxon>Spermatophyta</taxon>
        <taxon>Magnoliopsida</taxon>
        <taxon>eudicotyledons</taxon>
        <taxon>Gunneridae</taxon>
        <taxon>Pentapetalae</taxon>
        <taxon>rosids</taxon>
        <taxon>malvids</taxon>
        <taxon>Malvales</taxon>
        <taxon>Malvaceae</taxon>
        <taxon>Grewioideae</taxon>
        <taxon>Apeibeae</taxon>
        <taxon>Corchorus</taxon>
    </lineage>
</organism>
<reference evidence="2 3" key="1">
    <citation type="submission" date="2013-09" db="EMBL/GenBank/DDBJ databases">
        <title>Corchorus capsularis genome sequencing.</title>
        <authorList>
            <person name="Alam M."/>
            <person name="Haque M.S."/>
            <person name="Islam M.S."/>
            <person name="Emdad E.M."/>
            <person name="Islam M.M."/>
            <person name="Ahmed B."/>
            <person name="Halim A."/>
            <person name="Hossen Q.M.M."/>
            <person name="Hossain M.Z."/>
            <person name="Ahmed R."/>
            <person name="Khan M.M."/>
            <person name="Islam R."/>
            <person name="Rashid M.M."/>
            <person name="Khan S.A."/>
            <person name="Rahman M.S."/>
            <person name="Alam M."/>
        </authorList>
    </citation>
    <scope>NUCLEOTIDE SEQUENCE [LARGE SCALE GENOMIC DNA]</scope>
    <source>
        <strain evidence="3">cv. CVL-1</strain>
        <tissue evidence="2">Whole seedling</tissue>
    </source>
</reference>
<accession>A0A1R3IRI8</accession>
<keyword evidence="3" id="KW-1185">Reference proteome</keyword>
<evidence type="ECO:0000256" key="1">
    <source>
        <dbReference type="SAM" id="MobiDB-lite"/>
    </source>
</evidence>
<dbReference type="EMBL" id="AWWV01009634">
    <property type="protein sequence ID" value="OMO85192.1"/>
    <property type="molecule type" value="Genomic_DNA"/>
</dbReference>
<comment type="caution">
    <text evidence="2">The sequence shown here is derived from an EMBL/GenBank/DDBJ whole genome shotgun (WGS) entry which is preliminary data.</text>
</comment>
<dbReference type="Gramene" id="OMO85192">
    <property type="protein sequence ID" value="OMO85192"/>
    <property type="gene ID" value="CCACVL1_10370"/>
</dbReference>
<name>A0A1R3IRI8_COCAP</name>